<evidence type="ECO:0000313" key="8">
    <source>
        <dbReference type="Proteomes" id="UP000758155"/>
    </source>
</evidence>
<dbReference type="OrthoDB" id="5396681at2759"/>
<evidence type="ECO:0000313" key="7">
    <source>
        <dbReference type="EMBL" id="KAF3037231.1"/>
    </source>
</evidence>
<proteinExistence type="predicted"/>
<reference evidence="7" key="1">
    <citation type="submission" date="2019-04" db="EMBL/GenBank/DDBJ databases">
        <title>Sequencing of skin fungus with MAO and IRED activity.</title>
        <authorList>
            <person name="Marsaioli A.J."/>
            <person name="Bonatto J.M.C."/>
            <person name="Reis Junior O."/>
        </authorList>
    </citation>
    <scope>NUCLEOTIDE SEQUENCE</scope>
    <source>
        <strain evidence="7">28M1</strain>
    </source>
</reference>
<evidence type="ECO:0008006" key="9">
    <source>
        <dbReference type="Google" id="ProtNLM"/>
    </source>
</evidence>
<comment type="subcellular location">
    <subcellularLocation>
        <location evidence="1">Membrane</location>
        <topology evidence="1">Multi-pass membrane protein</topology>
    </subcellularLocation>
</comment>
<dbReference type="Proteomes" id="UP000758155">
    <property type="component" value="Unassembled WGS sequence"/>
</dbReference>
<name>A0A9P4WNE4_9PLEO</name>
<evidence type="ECO:0000256" key="2">
    <source>
        <dbReference type="ARBA" id="ARBA00022692"/>
    </source>
</evidence>
<keyword evidence="2 6" id="KW-0812">Transmembrane</keyword>
<evidence type="ECO:0000256" key="5">
    <source>
        <dbReference type="SAM" id="MobiDB-lite"/>
    </source>
</evidence>
<keyword evidence="4 6" id="KW-0472">Membrane</keyword>
<evidence type="ECO:0000256" key="3">
    <source>
        <dbReference type="ARBA" id="ARBA00022989"/>
    </source>
</evidence>
<feature type="transmembrane region" description="Helical" evidence="6">
    <location>
        <begin position="355"/>
        <end position="377"/>
    </location>
</feature>
<protein>
    <recommendedName>
        <fullName evidence="9">Metal ion transmembrane transporter</fullName>
    </recommendedName>
</protein>
<comment type="caution">
    <text evidence="7">The sequence shown here is derived from an EMBL/GenBank/DDBJ whole genome shotgun (WGS) entry which is preliminary data.</text>
</comment>
<dbReference type="InterPro" id="IPR045863">
    <property type="entry name" value="CorA_TM1_TM2"/>
</dbReference>
<evidence type="ECO:0000256" key="6">
    <source>
        <dbReference type="SAM" id="Phobius"/>
    </source>
</evidence>
<feature type="compositionally biased region" description="Polar residues" evidence="5">
    <location>
        <begin position="439"/>
        <end position="450"/>
    </location>
</feature>
<keyword evidence="3 6" id="KW-1133">Transmembrane helix</keyword>
<evidence type="ECO:0000256" key="4">
    <source>
        <dbReference type="ARBA" id="ARBA00023136"/>
    </source>
</evidence>
<accession>A0A9P4WNE4</accession>
<dbReference type="GO" id="GO:0016020">
    <property type="term" value="C:membrane"/>
    <property type="evidence" value="ECO:0007669"/>
    <property type="project" value="UniProtKB-SubCell"/>
</dbReference>
<keyword evidence="8" id="KW-1185">Reference proteome</keyword>
<sequence length="450" mass="50436">MASSIFESQPHVRPWMLSESRVLLHDKSSQVELQITDLSRDGYASAMYRTPEAAVAALKQEPTVKTRLRIITIAPLNITAPLLEILFSKYGLPAEFADVVASFGEEPNMAEGRSSNASVNTDKNGHGSVSYQARYVELNGRGGEDPWSLRHTGVCHRLKATGQADVIVLLHPVRKPLLEQMIVTLKEDGTRRHKLCDRPVLLHEMLYGCYFDNWRWYMRHLGNRVADKNDLAMVTGPDEIEPNSSFDSVQVVRNTNDNVIFARACCAGNKDLLDRLAHCSAFASLCSALDVHRSKLSGYIESADVLERRIQNLVELIGYTLTLREQHESAEIAKELRDVTERLHKLTEDTVDDSATVRIITFVSAVYLPGSFIATLLGMNLFVFEDDTKKLRVSPDFWIFIVLWLPLTLITGGIYVFIKSRPKSKRIVAAENGQRQRHGNSGSTLAQGKE</sequence>
<dbReference type="SUPFAM" id="SSF144083">
    <property type="entry name" value="Magnesium transport protein CorA, transmembrane region"/>
    <property type="match status" value="1"/>
</dbReference>
<feature type="region of interest" description="Disordered" evidence="5">
    <location>
        <begin position="430"/>
        <end position="450"/>
    </location>
</feature>
<organism evidence="7 8">
    <name type="scientific">Didymella heteroderae</name>
    <dbReference type="NCBI Taxonomy" id="1769908"/>
    <lineage>
        <taxon>Eukaryota</taxon>
        <taxon>Fungi</taxon>
        <taxon>Dikarya</taxon>
        <taxon>Ascomycota</taxon>
        <taxon>Pezizomycotina</taxon>
        <taxon>Dothideomycetes</taxon>
        <taxon>Pleosporomycetidae</taxon>
        <taxon>Pleosporales</taxon>
        <taxon>Pleosporineae</taxon>
        <taxon>Didymellaceae</taxon>
        <taxon>Didymella</taxon>
    </lineage>
</organism>
<gene>
    <name evidence="7" type="ORF">E8E12_005570</name>
</gene>
<feature type="transmembrane region" description="Helical" evidence="6">
    <location>
        <begin position="397"/>
        <end position="418"/>
    </location>
</feature>
<evidence type="ECO:0000256" key="1">
    <source>
        <dbReference type="ARBA" id="ARBA00004141"/>
    </source>
</evidence>
<dbReference type="AlphaFoldDB" id="A0A9P4WNE4"/>
<dbReference type="EMBL" id="SWKV01000044">
    <property type="protein sequence ID" value="KAF3037231.1"/>
    <property type="molecule type" value="Genomic_DNA"/>
</dbReference>
<dbReference type="Gene3D" id="1.20.58.340">
    <property type="entry name" value="Magnesium transport protein CorA, transmembrane region"/>
    <property type="match status" value="1"/>
</dbReference>